<organism evidence="2 3">
    <name type="scientific">Dibothriocephalus latus</name>
    <name type="common">Fish tapeworm</name>
    <name type="synonym">Diphyllobothrium latum</name>
    <dbReference type="NCBI Taxonomy" id="60516"/>
    <lineage>
        <taxon>Eukaryota</taxon>
        <taxon>Metazoa</taxon>
        <taxon>Spiralia</taxon>
        <taxon>Lophotrochozoa</taxon>
        <taxon>Platyhelminthes</taxon>
        <taxon>Cestoda</taxon>
        <taxon>Eucestoda</taxon>
        <taxon>Diphyllobothriidea</taxon>
        <taxon>Diphyllobothriidae</taxon>
        <taxon>Dibothriocephalus</taxon>
    </lineage>
</organism>
<feature type="transmembrane region" description="Helical" evidence="1">
    <location>
        <begin position="190"/>
        <end position="207"/>
    </location>
</feature>
<dbReference type="AlphaFoldDB" id="A0A3P6T0D9"/>
<keyword evidence="3" id="KW-1185">Reference proteome</keyword>
<name>A0A3P6T0D9_DIBLA</name>
<evidence type="ECO:0000256" key="1">
    <source>
        <dbReference type="SAM" id="Phobius"/>
    </source>
</evidence>
<reference evidence="2 3" key="1">
    <citation type="submission" date="2018-11" db="EMBL/GenBank/DDBJ databases">
        <authorList>
            <consortium name="Pathogen Informatics"/>
        </authorList>
    </citation>
    <scope>NUCLEOTIDE SEQUENCE [LARGE SCALE GENOMIC DNA]</scope>
</reference>
<feature type="transmembrane region" description="Helical" evidence="1">
    <location>
        <begin position="227"/>
        <end position="246"/>
    </location>
</feature>
<protein>
    <submittedName>
        <fullName evidence="2">Uncharacterized protein</fullName>
    </submittedName>
</protein>
<sequence>MEASQPEGQPKNLEIGQNCSPPLSELVNDLTAALNLVQQIQNLEQCVLTHNTVSLGADQSQHVLNVTSQLAVERSTYGGKRNPDRLSENGSSKNFCLLKFCLRTHSTFDGTISEQVKGTIMGSPISGLIPDVVLKRLDSLVFQKHRPKFWARKRIYVLFERDQVLMFKERLNSVFQDILFTMQEEKNNQLAFFDILVCAILLPISFAQASVDEVAWVAIFSEHPSKIWYFGNFVFWFTAVRLNMLIKRPYATATTIFATNEDIKEGQLVVLFLLHRKFYVLEDAVETFLEHEHLIPFEEDVDPLPRPEFRSVVFEDQ</sequence>
<evidence type="ECO:0000313" key="3">
    <source>
        <dbReference type="Proteomes" id="UP000281553"/>
    </source>
</evidence>
<evidence type="ECO:0000313" key="2">
    <source>
        <dbReference type="EMBL" id="VDK75953.1"/>
    </source>
</evidence>
<keyword evidence="1" id="KW-0812">Transmembrane</keyword>
<gene>
    <name evidence="2" type="ORF">DILT_LOCUS2708</name>
</gene>
<accession>A0A3P6T0D9</accession>
<dbReference type="PANTHER" id="PTHR21301:SF10">
    <property type="entry name" value="REVERSE TRANSCRIPTASE DOMAIN-CONTAINING PROTEIN"/>
    <property type="match status" value="1"/>
</dbReference>
<keyword evidence="1" id="KW-1133">Transmembrane helix</keyword>
<proteinExistence type="predicted"/>
<dbReference type="Proteomes" id="UP000281553">
    <property type="component" value="Unassembled WGS sequence"/>
</dbReference>
<keyword evidence="1" id="KW-0472">Membrane</keyword>
<dbReference type="EMBL" id="UYRU01042505">
    <property type="protein sequence ID" value="VDK75953.1"/>
    <property type="molecule type" value="Genomic_DNA"/>
</dbReference>
<dbReference type="PANTHER" id="PTHR21301">
    <property type="entry name" value="REVERSE TRANSCRIPTASE"/>
    <property type="match status" value="1"/>
</dbReference>